<gene>
    <name evidence="1" type="ORF">G1R48_25905</name>
</gene>
<proteinExistence type="predicted"/>
<dbReference type="EMBL" id="DAAOQH010000174">
    <property type="protein sequence ID" value="HAD5063788.1"/>
    <property type="molecule type" value="Genomic_DNA"/>
</dbReference>
<feature type="non-terminal residue" evidence="1">
    <location>
        <position position="1"/>
    </location>
</feature>
<feature type="non-terminal residue" evidence="1">
    <location>
        <position position="114"/>
    </location>
</feature>
<dbReference type="AlphaFoldDB" id="A0A715ZEC6"/>
<organism evidence="1">
    <name type="scientific">Salmonella typhimurium</name>
    <dbReference type="NCBI Taxonomy" id="90371"/>
    <lineage>
        <taxon>Bacteria</taxon>
        <taxon>Pseudomonadati</taxon>
        <taxon>Pseudomonadota</taxon>
        <taxon>Gammaproteobacteria</taxon>
        <taxon>Enterobacterales</taxon>
        <taxon>Enterobacteriaceae</taxon>
        <taxon>Salmonella</taxon>
    </lineage>
</organism>
<name>A0A715ZEC6_SALTM</name>
<sequence>QLAADNIANGYSMTVQPVQASTRTAARGIFEMELCKYAVNAGLNDFNQTAKSSTSLMTESAKTASGNYTVTVSNGSGICGTASLSVEGNGTTDQSTIGKFFNPFSKNEYSGVIS</sequence>
<accession>A0A715ZEC6</accession>
<evidence type="ECO:0000313" key="1">
    <source>
        <dbReference type="EMBL" id="HAD5063788.1"/>
    </source>
</evidence>
<reference evidence="1" key="1">
    <citation type="journal article" date="2018" name="Genome Biol.">
        <title>SKESA: strategic k-mer extension for scrupulous assemblies.</title>
        <authorList>
            <person name="Souvorov A."/>
            <person name="Agarwala R."/>
            <person name="Lipman D.J."/>
        </authorList>
    </citation>
    <scope>NUCLEOTIDE SEQUENCE</scope>
    <source>
        <strain evidence="1">S335FT</strain>
    </source>
</reference>
<protein>
    <submittedName>
        <fullName evidence="1">Uncharacterized protein</fullName>
    </submittedName>
</protein>
<reference evidence="1" key="2">
    <citation type="submission" date="2019-01" db="EMBL/GenBank/DDBJ databases">
        <authorList>
            <consortium name="NCBI Pathogen Detection Project"/>
        </authorList>
    </citation>
    <scope>NUCLEOTIDE SEQUENCE</scope>
    <source>
        <strain evidence="1">S335FT</strain>
    </source>
</reference>
<comment type="caution">
    <text evidence="1">The sequence shown here is derived from an EMBL/GenBank/DDBJ whole genome shotgun (WGS) entry which is preliminary data.</text>
</comment>